<organism evidence="2">
    <name type="scientific">Listeria seeligeri</name>
    <dbReference type="NCBI Taxonomy" id="1640"/>
    <lineage>
        <taxon>Bacteria</taxon>
        <taxon>Bacillati</taxon>
        <taxon>Bacillota</taxon>
        <taxon>Bacilli</taxon>
        <taxon>Bacillales</taxon>
        <taxon>Listeriaceae</taxon>
        <taxon>Listeria</taxon>
    </lineage>
</organism>
<evidence type="ECO:0000256" key="1">
    <source>
        <dbReference type="SAM" id="MobiDB-lite"/>
    </source>
</evidence>
<dbReference type="EMBL" id="MW124301">
    <property type="protein sequence ID" value="QPL19403.1"/>
    <property type="molecule type" value="Genomic_DNA"/>
</dbReference>
<gene>
    <name evidence="2" type="ORF">pLIS400341c</name>
</gene>
<keyword evidence="2" id="KW-0614">Plasmid</keyword>
<accession>A0A7T0MAR6</accession>
<feature type="region of interest" description="Disordered" evidence="1">
    <location>
        <begin position="123"/>
        <end position="148"/>
    </location>
</feature>
<geneLocation type="plasmid" evidence="2">
    <name>pLIS4</name>
</geneLocation>
<evidence type="ECO:0000313" key="2">
    <source>
        <dbReference type="EMBL" id="QPL19403.1"/>
    </source>
</evidence>
<proteinExistence type="predicted"/>
<reference evidence="2" key="1">
    <citation type="journal article" date="2020" name="Int. J. Mol. Sci.">
        <title>Genetic Carriers and Genomic Distribution of cadA6-A Novel Variant of a Cadmium Resistance Determinant Identified in Listeria spp.</title>
        <authorList>
            <person name="Chmielowska C."/>
            <person name="Korsak D."/>
            <person name="Szmulkowska B."/>
            <person name="Krop A."/>
            <person name="Lipka K."/>
            <person name="Krupinska M."/>
            <person name="Bartosik D."/>
        </authorList>
    </citation>
    <scope>NUCLEOTIDE SEQUENCE</scope>
    <source>
        <strain evidence="2">Sr12</strain>
    </source>
</reference>
<protein>
    <submittedName>
        <fullName evidence="2">Uncharacterized protein</fullName>
    </submittedName>
</protein>
<reference evidence="2" key="2">
    <citation type="submission" date="2020-10" db="EMBL/GenBank/DDBJ databases">
        <authorList>
            <person name="Chmielowska C.A."/>
            <person name="Korsak D."/>
            <person name="Bartosik D."/>
        </authorList>
    </citation>
    <scope>NUCLEOTIDE SEQUENCE</scope>
    <source>
        <strain evidence="2">Sr12</strain>
        <plasmid evidence="2">pLIS4</plasmid>
    </source>
</reference>
<dbReference type="AlphaFoldDB" id="A0A7T0MAR6"/>
<dbReference type="RefSeq" id="WP_199202566.1">
    <property type="nucleotide sequence ID" value="NZ_MW124301.1"/>
</dbReference>
<sequence length="148" mass="17022">MVQKHINFRELDKTPFELAYLEKQSERFNLKPSMTIEKIFEEHAQLLAEKENSSVNERLKKDVGLIRLRTGYADKNTQILIELLNTLIFHLGVPHAVLTTVQQTTPLLEAKQKVEDMIKANMEKKSGKAKVEDTKESKTKKALDETSK</sequence>
<name>A0A7T0MAR6_LISSE</name>